<organism evidence="2 3">
    <name type="scientific">Orbilia brochopaga</name>
    <dbReference type="NCBI Taxonomy" id="3140254"/>
    <lineage>
        <taxon>Eukaryota</taxon>
        <taxon>Fungi</taxon>
        <taxon>Dikarya</taxon>
        <taxon>Ascomycota</taxon>
        <taxon>Pezizomycotina</taxon>
        <taxon>Orbiliomycetes</taxon>
        <taxon>Orbiliales</taxon>
        <taxon>Orbiliaceae</taxon>
        <taxon>Orbilia</taxon>
    </lineage>
</organism>
<dbReference type="Proteomes" id="UP001375240">
    <property type="component" value="Unassembled WGS sequence"/>
</dbReference>
<gene>
    <name evidence="2" type="ORF">TWF696_004892</name>
</gene>
<dbReference type="AlphaFoldDB" id="A0AAV9V5M1"/>
<feature type="region of interest" description="Disordered" evidence="1">
    <location>
        <begin position="547"/>
        <end position="574"/>
    </location>
</feature>
<dbReference type="EMBL" id="JAVHNQ010000003">
    <property type="protein sequence ID" value="KAK6352891.1"/>
    <property type="molecule type" value="Genomic_DNA"/>
</dbReference>
<name>A0AAV9V5M1_9PEZI</name>
<keyword evidence="3" id="KW-1185">Reference proteome</keyword>
<comment type="caution">
    <text evidence="2">The sequence shown here is derived from an EMBL/GenBank/DDBJ whole genome shotgun (WGS) entry which is preliminary data.</text>
</comment>
<evidence type="ECO:0000313" key="3">
    <source>
        <dbReference type="Proteomes" id="UP001375240"/>
    </source>
</evidence>
<protein>
    <submittedName>
        <fullName evidence="2">Uncharacterized protein</fullName>
    </submittedName>
</protein>
<evidence type="ECO:0000256" key="1">
    <source>
        <dbReference type="SAM" id="MobiDB-lite"/>
    </source>
</evidence>
<sequence length="574" mass="64985">MAVPTTPTRPLPPPLAHLQTPPQVATPPPPTFRNTRSKDFLPAFQSRAAILASLYADFRTYLDSIKLLQSQGHELTETESAKFRLNITKGDKLSNSYWGLLRDLTTAIRAIYLNGQDPESTLVLGYSSAKVVVQCPYCEELHEHRRFNAGIGVPVIYPAACGAFGRYRIVFPGDIDKLTGGLGKEAVGVEVHKSGTYWVTVKDDSPDLESFFSVKYRPRPSQNATRKKVVVKQEVVKREQSHQQETIVQEVVKVEVSVKVATDEEEKEKAEEKMMFEAFQRLDIAEHHSFNPVSYTPRGQWATIAKLQEIARGCIEKMSSLDQIVASNTPPTYKVVAERWKETAVQRDTRSKVERETDFQLCTVTDGTSSRVLGLVESDGFRTVCSCIRGPHYADISVVSGLVETERLEPSLPLNNKQLRFLVQSLAKEIGHEFPSEIPKGAVHWKRELERKNNSVGSALQWFACHAEKKMLVRYLMTHTRWTPEGFSHKFFRFRELLGAEAGMRSSISLTKDAQFWVSYDICEDCERFVAGVCKKFGIHLSFRKMEDEHELPKAESSKTESPDSERDEEQKHN</sequence>
<proteinExistence type="predicted"/>
<evidence type="ECO:0000313" key="2">
    <source>
        <dbReference type="EMBL" id="KAK6352891.1"/>
    </source>
</evidence>
<feature type="region of interest" description="Disordered" evidence="1">
    <location>
        <begin position="1"/>
        <end position="31"/>
    </location>
</feature>
<reference evidence="2 3" key="1">
    <citation type="submission" date="2019-10" db="EMBL/GenBank/DDBJ databases">
        <authorList>
            <person name="Palmer J.M."/>
        </authorList>
    </citation>
    <scope>NUCLEOTIDE SEQUENCE [LARGE SCALE GENOMIC DNA]</scope>
    <source>
        <strain evidence="2 3">TWF696</strain>
    </source>
</reference>
<accession>A0AAV9V5M1</accession>